<dbReference type="Gene3D" id="3.40.50.280">
    <property type="entry name" value="Cobalamin-binding domain"/>
    <property type="match status" value="1"/>
</dbReference>
<dbReference type="PANTHER" id="PTHR30204:SF67">
    <property type="entry name" value="HTH-TYPE TRANSCRIPTIONAL REGULATOR MLRA-RELATED"/>
    <property type="match status" value="1"/>
</dbReference>
<dbReference type="PROSITE" id="PS50937">
    <property type="entry name" value="HTH_MERR_2"/>
    <property type="match status" value="1"/>
</dbReference>
<dbReference type="Proteomes" id="UP000321547">
    <property type="component" value="Unassembled WGS sequence"/>
</dbReference>
<reference evidence="7 8" key="1">
    <citation type="submission" date="2016-10" db="EMBL/GenBank/DDBJ databases">
        <authorList>
            <person name="de Groot N.N."/>
        </authorList>
    </citation>
    <scope>NUCLEOTIDE SEQUENCE [LARGE SCALE GENOMIC DNA]</scope>
    <source>
        <strain evidence="7 8">DSM 17073</strain>
    </source>
</reference>
<feature type="domain" description="HTH merR-type" evidence="4">
    <location>
        <begin position="1"/>
        <end position="71"/>
    </location>
</feature>
<dbReference type="GO" id="GO:0031419">
    <property type="term" value="F:cobalamin binding"/>
    <property type="evidence" value="ECO:0007669"/>
    <property type="project" value="InterPro"/>
</dbReference>
<name>A0A1I5QMW3_9BACI</name>
<dbReference type="Gene3D" id="1.10.1660.10">
    <property type="match status" value="1"/>
</dbReference>
<protein>
    <submittedName>
        <fullName evidence="7">B12 binding domain-containing protein</fullName>
    </submittedName>
    <submittedName>
        <fullName evidence="6">MerR family transcriptional regulator</fullName>
    </submittedName>
</protein>
<evidence type="ECO:0000313" key="8">
    <source>
        <dbReference type="Proteomes" id="UP000242243"/>
    </source>
</evidence>
<proteinExistence type="predicted"/>
<dbReference type="AlphaFoldDB" id="A0A1I5QMW3"/>
<dbReference type="InterPro" id="IPR003759">
    <property type="entry name" value="Cbl-bd_cap"/>
</dbReference>
<dbReference type="SUPFAM" id="SSF52242">
    <property type="entry name" value="Cobalamin (vitamin B12)-binding domain"/>
    <property type="match status" value="1"/>
</dbReference>
<dbReference type="InterPro" id="IPR000551">
    <property type="entry name" value="MerR-type_HTH_dom"/>
</dbReference>
<dbReference type="RefSeq" id="WP_089832459.1">
    <property type="nucleotide sequence ID" value="NZ_BJWI01000018.1"/>
</dbReference>
<dbReference type="GO" id="GO:0003677">
    <property type="term" value="F:DNA binding"/>
    <property type="evidence" value="ECO:0007669"/>
    <property type="project" value="UniProtKB-KW"/>
</dbReference>
<keyword evidence="9" id="KW-1185">Reference proteome</keyword>
<gene>
    <name evidence="6" type="ORF">HHA03_13930</name>
    <name evidence="7" type="ORF">SAMN05421839_12313</name>
</gene>
<evidence type="ECO:0000259" key="4">
    <source>
        <dbReference type="PROSITE" id="PS50937"/>
    </source>
</evidence>
<dbReference type="PANTHER" id="PTHR30204">
    <property type="entry name" value="REDOX-CYCLING DRUG-SENSING TRANSCRIPTIONAL ACTIVATOR SOXR"/>
    <property type="match status" value="1"/>
</dbReference>
<organism evidence="7 8">
    <name type="scientific">Halolactibacillus halophilus</name>
    <dbReference type="NCBI Taxonomy" id="306540"/>
    <lineage>
        <taxon>Bacteria</taxon>
        <taxon>Bacillati</taxon>
        <taxon>Bacillota</taxon>
        <taxon>Bacilli</taxon>
        <taxon>Bacillales</taxon>
        <taxon>Bacillaceae</taxon>
        <taxon>Halolactibacillus</taxon>
    </lineage>
</organism>
<dbReference type="Proteomes" id="UP000242243">
    <property type="component" value="Unassembled WGS sequence"/>
</dbReference>
<dbReference type="GO" id="GO:0046872">
    <property type="term" value="F:metal ion binding"/>
    <property type="evidence" value="ECO:0007669"/>
    <property type="project" value="InterPro"/>
</dbReference>
<dbReference type="Pfam" id="PF02607">
    <property type="entry name" value="B12-binding_2"/>
    <property type="match status" value="1"/>
</dbReference>
<dbReference type="InterPro" id="IPR047057">
    <property type="entry name" value="MerR_fam"/>
</dbReference>
<evidence type="ECO:0000313" key="9">
    <source>
        <dbReference type="Proteomes" id="UP000321547"/>
    </source>
</evidence>
<keyword evidence="3" id="KW-0804">Transcription</keyword>
<evidence type="ECO:0000256" key="3">
    <source>
        <dbReference type="ARBA" id="ARBA00023163"/>
    </source>
</evidence>
<dbReference type="SUPFAM" id="SSF46955">
    <property type="entry name" value="Putative DNA-binding domain"/>
    <property type="match status" value="1"/>
</dbReference>
<keyword evidence="2" id="KW-0238">DNA-binding</keyword>
<dbReference type="STRING" id="306540.SAMN05421839_12313"/>
<feature type="domain" description="B12-binding" evidence="5">
    <location>
        <begin position="171"/>
        <end position="290"/>
    </location>
</feature>
<dbReference type="EMBL" id="BJWI01000018">
    <property type="protein sequence ID" value="GEM01861.1"/>
    <property type="molecule type" value="Genomic_DNA"/>
</dbReference>
<dbReference type="EMBL" id="FOXC01000023">
    <property type="protein sequence ID" value="SFP47658.1"/>
    <property type="molecule type" value="Genomic_DNA"/>
</dbReference>
<dbReference type="PROSITE" id="PS51332">
    <property type="entry name" value="B12_BINDING"/>
    <property type="match status" value="1"/>
</dbReference>
<dbReference type="InterPro" id="IPR036724">
    <property type="entry name" value="Cobalamin-bd_sf"/>
</dbReference>
<dbReference type="InterPro" id="IPR009061">
    <property type="entry name" value="DNA-bd_dom_put_sf"/>
</dbReference>
<dbReference type="SMART" id="SM00422">
    <property type="entry name" value="HTH_MERR"/>
    <property type="match status" value="1"/>
</dbReference>
<accession>A0A1I5QMW3</accession>
<dbReference type="Gene3D" id="1.10.1240.10">
    <property type="entry name" value="Methionine synthase domain"/>
    <property type="match status" value="1"/>
</dbReference>
<evidence type="ECO:0000313" key="7">
    <source>
        <dbReference type="EMBL" id="SFP47658.1"/>
    </source>
</evidence>
<dbReference type="Pfam" id="PF02310">
    <property type="entry name" value="B12-binding"/>
    <property type="match status" value="1"/>
</dbReference>
<dbReference type="Pfam" id="PF13411">
    <property type="entry name" value="MerR_1"/>
    <property type="match status" value="1"/>
</dbReference>
<sequence length="290" mass="33524">MYGIKRIAELTGVSPITLRAWENRYGVILPDRTDGGTRVYTDEHLEDLKWVIRQKKQNHLTIGQAMQALEDKRQHIKKAQISKDDYPRFIDGLFLLLKHHQLDKASNYVEDLKELIEIDILFHNIFIPILTRIGLEWEHGDLSVAEEHYMSHFIQQQIAHYFYHYEVKSKRATAVAVCPVDEMHQIGLLLFSIFLKQHGIDVLFVGEATPLDDVKKMIAENDIRLAAISLTTSHELENVITFLDTLNKDFPHVKLAIGGQQASELPKRFHSYLISPDPVDWTTWVMDTMA</sequence>
<dbReference type="InterPro" id="IPR036594">
    <property type="entry name" value="Meth_synthase_dom"/>
</dbReference>
<evidence type="ECO:0000256" key="2">
    <source>
        <dbReference type="ARBA" id="ARBA00023125"/>
    </source>
</evidence>
<dbReference type="OrthoDB" id="9800334at2"/>
<dbReference type="GO" id="GO:0003700">
    <property type="term" value="F:DNA-binding transcription factor activity"/>
    <property type="evidence" value="ECO:0007669"/>
    <property type="project" value="InterPro"/>
</dbReference>
<keyword evidence="1" id="KW-0805">Transcription regulation</keyword>
<evidence type="ECO:0000313" key="6">
    <source>
        <dbReference type="EMBL" id="GEM01861.1"/>
    </source>
</evidence>
<dbReference type="CDD" id="cd01104">
    <property type="entry name" value="HTH_MlrA-CarA"/>
    <property type="match status" value="1"/>
</dbReference>
<evidence type="ECO:0000256" key="1">
    <source>
        <dbReference type="ARBA" id="ARBA00023015"/>
    </source>
</evidence>
<reference evidence="6 9" key="2">
    <citation type="submission" date="2019-07" db="EMBL/GenBank/DDBJ databases">
        <title>Whole genome shotgun sequence of Halolactibacillus halophilus NBRC 100868.</title>
        <authorList>
            <person name="Hosoyama A."/>
            <person name="Uohara A."/>
            <person name="Ohji S."/>
            <person name="Ichikawa N."/>
        </authorList>
    </citation>
    <scope>NUCLEOTIDE SEQUENCE [LARGE SCALE GENOMIC DNA]</scope>
    <source>
        <strain evidence="6 9">NBRC 100868</strain>
    </source>
</reference>
<evidence type="ECO:0000259" key="5">
    <source>
        <dbReference type="PROSITE" id="PS51332"/>
    </source>
</evidence>
<dbReference type="InterPro" id="IPR006158">
    <property type="entry name" value="Cobalamin-bd"/>
</dbReference>